<proteinExistence type="predicted"/>
<dbReference type="Pfam" id="PF01261">
    <property type="entry name" value="AP_endonuc_2"/>
    <property type="match status" value="1"/>
</dbReference>
<organism evidence="2 3">
    <name type="scientific">Caballeronia sordidicola</name>
    <name type="common">Burkholderia sordidicola</name>
    <dbReference type="NCBI Taxonomy" id="196367"/>
    <lineage>
        <taxon>Bacteria</taxon>
        <taxon>Pseudomonadati</taxon>
        <taxon>Pseudomonadota</taxon>
        <taxon>Betaproteobacteria</taxon>
        <taxon>Burkholderiales</taxon>
        <taxon>Burkholderiaceae</taxon>
        <taxon>Caballeronia</taxon>
    </lineage>
</organism>
<dbReference type="PANTHER" id="PTHR12110">
    <property type="entry name" value="HYDROXYPYRUVATE ISOMERASE"/>
    <property type="match status" value="1"/>
</dbReference>
<comment type="caution">
    <text evidence="2">The sequence shown here is derived from an EMBL/GenBank/DDBJ whole genome shotgun (WGS) entry which is preliminary data.</text>
</comment>
<evidence type="ECO:0000313" key="2">
    <source>
        <dbReference type="EMBL" id="OTP71813.1"/>
    </source>
</evidence>
<dbReference type="InterPro" id="IPR013022">
    <property type="entry name" value="Xyl_isomerase-like_TIM-brl"/>
</dbReference>
<dbReference type="InterPro" id="IPR036237">
    <property type="entry name" value="Xyl_isomerase-like_sf"/>
</dbReference>
<dbReference type="InterPro" id="IPR050312">
    <property type="entry name" value="IolE/XylAMocC-like"/>
</dbReference>
<dbReference type="Gene3D" id="3.20.20.150">
    <property type="entry name" value="Divalent-metal-dependent TIM barrel enzymes"/>
    <property type="match status" value="1"/>
</dbReference>
<feature type="domain" description="Xylose isomerase-like TIM barrel" evidence="1">
    <location>
        <begin position="69"/>
        <end position="256"/>
    </location>
</feature>
<dbReference type="PANTHER" id="PTHR12110:SF53">
    <property type="entry name" value="BLR5974 PROTEIN"/>
    <property type="match status" value="1"/>
</dbReference>
<dbReference type="SUPFAM" id="SSF51658">
    <property type="entry name" value="Xylose isomerase-like"/>
    <property type="match status" value="1"/>
</dbReference>
<dbReference type="Proteomes" id="UP000195221">
    <property type="component" value="Unassembled WGS sequence"/>
</dbReference>
<reference evidence="2 3" key="1">
    <citation type="submission" date="2017-03" db="EMBL/GenBank/DDBJ databases">
        <title>Genome analysis of strain PAMC 26577.</title>
        <authorList>
            <person name="Oh H.-M."/>
            <person name="Yang J.-A."/>
        </authorList>
    </citation>
    <scope>NUCLEOTIDE SEQUENCE [LARGE SCALE GENOMIC DNA]</scope>
    <source>
        <strain evidence="2 3">PAMC 26577</strain>
    </source>
</reference>
<evidence type="ECO:0000313" key="3">
    <source>
        <dbReference type="Proteomes" id="UP000195221"/>
    </source>
</evidence>
<protein>
    <submittedName>
        <fullName evidence="2">Epimerase KguE</fullName>
    </submittedName>
</protein>
<accession>A0A242MLG5</accession>
<gene>
    <name evidence="2" type="ORF">PAMC26577_22910</name>
</gene>
<dbReference type="AlphaFoldDB" id="A0A242MLG5"/>
<dbReference type="EMBL" id="NBTZ01000100">
    <property type="protein sequence ID" value="OTP71813.1"/>
    <property type="molecule type" value="Genomic_DNA"/>
</dbReference>
<name>A0A242MLG5_CABSO</name>
<sequence length="303" mass="32350">MHGRSRVFFNIVFGTGSKAPFQANLTVESSHSVNLTKNTAIAGNVPVVIVASAFGVESIRRDGHAMWAEVAARAGAAGFEVRRELFADDTQSQPDSLRELGDTIRAAGIWPVYSTPATLFDAHGALDETAMTQTLAEADALGARIVKFQLGGSATTGTATAADTLERLIAGIADSKAKVVVENGQLKAGGTIDAFAALFEALKPRTHALSMTFDTGNWRWADQDPMDAARRLSGYVTYVHCKAVQGEGARRFATAPAIGDTYFATLLKHLPRDVPRGIEFPFDPAHLADDAARYVKQIASTDQ</sequence>
<evidence type="ECO:0000259" key="1">
    <source>
        <dbReference type="Pfam" id="PF01261"/>
    </source>
</evidence>